<keyword evidence="2" id="KW-0813">Transport</keyword>
<keyword evidence="4 8" id="KW-0479">Metal-binding</keyword>
<organism evidence="11 12">
    <name type="scientific">Thiothrix subterranea</name>
    <dbReference type="NCBI Taxonomy" id="2735563"/>
    <lineage>
        <taxon>Bacteria</taxon>
        <taxon>Pseudomonadati</taxon>
        <taxon>Pseudomonadota</taxon>
        <taxon>Gammaproteobacteria</taxon>
        <taxon>Thiotrichales</taxon>
        <taxon>Thiotrichaceae</taxon>
        <taxon>Thiothrix</taxon>
    </lineage>
</organism>
<evidence type="ECO:0000256" key="4">
    <source>
        <dbReference type="ARBA" id="ARBA00022723"/>
    </source>
</evidence>
<dbReference type="PRINTS" id="PR00606">
    <property type="entry name" value="CYTCHROMECID"/>
</dbReference>
<sequence>MFKKQYVALASTLMLGMAAVSGSAQAADEEAALKIAQASNCMACHSVDAKLVGPAWREVGKKYADDTEAKAKLTAKVKDGGKGVWGEIPMPPNPTVSDADLGTMVDFILTLK</sequence>
<comment type="caution">
    <text evidence="11">The sequence shown here is derived from an EMBL/GenBank/DDBJ whole genome shotgun (WGS) entry which is preliminary data.</text>
</comment>
<evidence type="ECO:0000256" key="3">
    <source>
        <dbReference type="ARBA" id="ARBA00022617"/>
    </source>
</evidence>
<accession>A0ABU0Y926</accession>
<feature type="chain" id="PRO_5046824636" description="Cytochrome c-551" evidence="9">
    <location>
        <begin position="27"/>
        <end position="112"/>
    </location>
</feature>
<evidence type="ECO:0000313" key="12">
    <source>
        <dbReference type="Proteomes" id="UP001223336"/>
    </source>
</evidence>
<dbReference type="Proteomes" id="UP001223336">
    <property type="component" value="Unassembled WGS sequence"/>
</dbReference>
<dbReference type="PROSITE" id="PS51007">
    <property type="entry name" value="CYTC"/>
    <property type="match status" value="1"/>
</dbReference>
<evidence type="ECO:0000256" key="5">
    <source>
        <dbReference type="ARBA" id="ARBA00022982"/>
    </source>
</evidence>
<reference evidence="11 12" key="1">
    <citation type="submission" date="2023-08" db="EMBL/GenBank/DDBJ databases">
        <title>New molecular markers tilS and rpoB for phylogenetic and monitoring studies of the genus Thiothrix biodiversity.</title>
        <authorList>
            <person name="Ravin N.V."/>
            <person name="Smolyakov D."/>
            <person name="Markov N.D."/>
            <person name="Beletsky A.V."/>
            <person name="Mardanov A.V."/>
            <person name="Rudenko T.S."/>
            <person name="Grabovich M.Y."/>
        </authorList>
    </citation>
    <scope>NUCLEOTIDE SEQUENCE [LARGE SCALE GENOMIC DNA]</scope>
    <source>
        <strain evidence="11 12">H33</strain>
    </source>
</reference>
<feature type="domain" description="Cytochrome c" evidence="10">
    <location>
        <begin position="27"/>
        <end position="112"/>
    </location>
</feature>
<dbReference type="InterPro" id="IPR002324">
    <property type="entry name" value="Cyt_c_ID"/>
</dbReference>
<evidence type="ECO:0000256" key="1">
    <source>
        <dbReference type="ARBA" id="ARBA00021020"/>
    </source>
</evidence>
<gene>
    <name evidence="11" type="ORF">RCC75_09165</name>
</gene>
<evidence type="ECO:0000256" key="7">
    <source>
        <dbReference type="ARBA" id="ARBA00031244"/>
    </source>
</evidence>
<dbReference type="Pfam" id="PF00034">
    <property type="entry name" value="Cytochrom_C"/>
    <property type="match status" value="1"/>
</dbReference>
<dbReference type="Gene3D" id="1.10.760.10">
    <property type="entry name" value="Cytochrome c-like domain"/>
    <property type="match status" value="1"/>
</dbReference>
<dbReference type="InterPro" id="IPR036909">
    <property type="entry name" value="Cyt_c-like_dom_sf"/>
</dbReference>
<protein>
    <recommendedName>
        <fullName evidence="1">Cytochrome c-551</fullName>
    </recommendedName>
    <alternativeName>
        <fullName evidence="7">Cytochrome c551</fullName>
    </alternativeName>
</protein>
<keyword evidence="5" id="KW-0249">Electron transport</keyword>
<keyword evidence="3 8" id="KW-0349">Heme</keyword>
<evidence type="ECO:0000256" key="8">
    <source>
        <dbReference type="PROSITE-ProRule" id="PRU00433"/>
    </source>
</evidence>
<dbReference type="SUPFAM" id="SSF46626">
    <property type="entry name" value="Cytochrome c"/>
    <property type="match status" value="1"/>
</dbReference>
<evidence type="ECO:0000256" key="2">
    <source>
        <dbReference type="ARBA" id="ARBA00022448"/>
    </source>
</evidence>
<dbReference type="EMBL" id="JAVFKN010000010">
    <property type="protein sequence ID" value="MDQ5768696.1"/>
    <property type="molecule type" value="Genomic_DNA"/>
</dbReference>
<dbReference type="RefSeq" id="WP_308134665.1">
    <property type="nucleotide sequence ID" value="NZ_CP133216.1"/>
</dbReference>
<feature type="signal peptide" evidence="9">
    <location>
        <begin position="1"/>
        <end position="26"/>
    </location>
</feature>
<evidence type="ECO:0000259" key="10">
    <source>
        <dbReference type="PROSITE" id="PS51007"/>
    </source>
</evidence>
<evidence type="ECO:0000313" key="11">
    <source>
        <dbReference type="EMBL" id="MDQ5768696.1"/>
    </source>
</evidence>
<evidence type="ECO:0000256" key="9">
    <source>
        <dbReference type="SAM" id="SignalP"/>
    </source>
</evidence>
<name>A0ABU0Y926_9GAMM</name>
<dbReference type="InterPro" id="IPR009056">
    <property type="entry name" value="Cyt_c-like_dom"/>
</dbReference>
<evidence type="ECO:0000256" key="6">
    <source>
        <dbReference type="ARBA" id="ARBA00023004"/>
    </source>
</evidence>
<keyword evidence="6 8" id="KW-0408">Iron</keyword>
<keyword evidence="9" id="KW-0732">Signal</keyword>
<keyword evidence="12" id="KW-1185">Reference proteome</keyword>
<proteinExistence type="predicted"/>